<name>A0ABS3DEK2_9BACT</name>
<dbReference type="Gene3D" id="3.90.220.20">
    <property type="entry name" value="DNA methylase specificity domains"/>
    <property type="match status" value="2"/>
</dbReference>
<dbReference type="PANTHER" id="PTHR30408">
    <property type="entry name" value="TYPE-1 RESTRICTION ENZYME ECOKI SPECIFICITY PROTEIN"/>
    <property type="match status" value="1"/>
</dbReference>
<organism evidence="5 6">
    <name type="scientific">Corallococcus macrosporus</name>
    <dbReference type="NCBI Taxonomy" id="35"/>
    <lineage>
        <taxon>Bacteria</taxon>
        <taxon>Pseudomonadati</taxon>
        <taxon>Myxococcota</taxon>
        <taxon>Myxococcia</taxon>
        <taxon>Myxococcales</taxon>
        <taxon>Cystobacterineae</taxon>
        <taxon>Myxococcaceae</taxon>
        <taxon>Corallococcus</taxon>
    </lineage>
</organism>
<keyword evidence="5" id="KW-0378">Hydrolase</keyword>
<keyword evidence="5" id="KW-0540">Nuclease</keyword>
<sequence>MSFPRYPKYKDSGVEWLGEVPTHWELRKLKHIASFVGGGTPSRERPDYWNGNTPWVSPKDMKSERITETEEAITMDGLANSTATLIPPQQVLMVVRSGILKHTIPVAINDVPVALNQDVKAISFLTDFCISSYFLRWVQGLNDSLLNAWAKQGATVESLESEYLTNTVIALPTLSEQSAITAFLDCETTKIDELVAEQERLIELLKEKRGAVISHAVTKGLNPDAPMKPSGVEWLGEVPAHWEVKKLKHVSPELTVGIVVEPSKLYVDEGVPALRSLNVRAGEISLDNMVFITHTGHKIHSKSRLRAGDIVAVRTGQPGAAAVIPLELDGCNCIDLIVIRKPIIGSERFLCWYFGSDSALGQFAVGSGGAIQQHFNISTAAELIIPVPPAADQIRIAAFLDATTAKFDALTAEAQRAIELLQERRTALISAAVTGQIDVRAIAGRAAA</sequence>
<dbReference type="Pfam" id="PF01420">
    <property type="entry name" value="Methylase_S"/>
    <property type="match status" value="1"/>
</dbReference>
<reference evidence="5 6" key="1">
    <citation type="submission" date="2021-02" db="EMBL/GenBank/DDBJ databases">
        <title>De Novo genome assembly of isolated myxobacteria.</title>
        <authorList>
            <person name="Stevens D.C."/>
        </authorList>
    </citation>
    <scope>NUCLEOTIDE SEQUENCE [LARGE SCALE GENOMIC DNA]</scope>
    <source>
        <strain evidence="5 6">ATCC 29039</strain>
    </source>
</reference>
<keyword evidence="2" id="KW-0680">Restriction system</keyword>
<dbReference type="Gene3D" id="1.10.287.1120">
    <property type="entry name" value="Bipartite methylase S protein"/>
    <property type="match status" value="1"/>
</dbReference>
<comment type="caution">
    <text evidence="5">The sequence shown here is derived from an EMBL/GenBank/DDBJ whole genome shotgun (WGS) entry which is preliminary data.</text>
</comment>
<protein>
    <submittedName>
        <fullName evidence="5">Restriction endonuclease subunit S</fullName>
    </submittedName>
</protein>
<evidence type="ECO:0000259" key="4">
    <source>
        <dbReference type="Pfam" id="PF01420"/>
    </source>
</evidence>
<proteinExistence type="inferred from homology"/>
<dbReference type="GO" id="GO:0004519">
    <property type="term" value="F:endonuclease activity"/>
    <property type="evidence" value="ECO:0007669"/>
    <property type="project" value="UniProtKB-KW"/>
</dbReference>
<dbReference type="InterPro" id="IPR044946">
    <property type="entry name" value="Restrct_endonuc_typeI_TRD_sf"/>
</dbReference>
<accession>A0ABS3DEK2</accession>
<dbReference type="SUPFAM" id="SSF116734">
    <property type="entry name" value="DNA methylase specificity domain"/>
    <property type="match status" value="2"/>
</dbReference>
<evidence type="ECO:0000313" key="6">
    <source>
        <dbReference type="Proteomes" id="UP000664052"/>
    </source>
</evidence>
<evidence type="ECO:0000256" key="1">
    <source>
        <dbReference type="ARBA" id="ARBA00010923"/>
    </source>
</evidence>
<keyword evidence="6" id="KW-1185">Reference proteome</keyword>
<keyword evidence="3" id="KW-0238">DNA-binding</keyword>
<evidence type="ECO:0000256" key="2">
    <source>
        <dbReference type="ARBA" id="ARBA00022747"/>
    </source>
</evidence>
<evidence type="ECO:0000313" key="5">
    <source>
        <dbReference type="EMBL" id="MBN8229411.1"/>
    </source>
</evidence>
<gene>
    <name evidence="5" type="ORF">JYK02_18025</name>
</gene>
<dbReference type="CDD" id="cd17249">
    <property type="entry name" value="RMtype1_S_EcoR124I-TRD2-CR2_like"/>
    <property type="match status" value="1"/>
</dbReference>
<feature type="domain" description="Type I restriction modification DNA specificity" evidence="4">
    <location>
        <begin position="22"/>
        <end position="186"/>
    </location>
</feature>
<dbReference type="RefSeq" id="WP_207052635.1">
    <property type="nucleotide sequence ID" value="NZ_JAFIMU010000007.1"/>
</dbReference>
<evidence type="ECO:0000256" key="3">
    <source>
        <dbReference type="ARBA" id="ARBA00023125"/>
    </source>
</evidence>
<dbReference type="PANTHER" id="PTHR30408:SF12">
    <property type="entry name" value="TYPE I RESTRICTION ENZYME MJAVIII SPECIFICITY SUBUNIT"/>
    <property type="match status" value="1"/>
</dbReference>
<dbReference type="EMBL" id="JAFIMU010000007">
    <property type="protein sequence ID" value="MBN8229411.1"/>
    <property type="molecule type" value="Genomic_DNA"/>
</dbReference>
<dbReference type="InterPro" id="IPR052021">
    <property type="entry name" value="Type-I_RS_S_subunit"/>
</dbReference>
<dbReference type="InterPro" id="IPR000055">
    <property type="entry name" value="Restrct_endonuc_typeI_TRD"/>
</dbReference>
<comment type="similarity">
    <text evidence="1">Belongs to the type-I restriction system S methylase family.</text>
</comment>
<keyword evidence="5" id="KW-0255">Endonuclease</keyword>
<dbReference type="Proteomes" id="UP000664052">
    <property type="component" value="Unassembled WGS sequence"/>
</dbReference>